<keyword evidence="3" id="KW-1185">Reference proteome</keyword>
<reference evidence="2 3" key="1">
    <citation type="submission" date="2021-02" db="EMBL/GenBank/DDBJ databases">
        <title>Plant Genome Project.</title>
        <authorList>
            <person name="Zhang R.-G."/>
        </authorList>
    </citation>
    <scope>NUCLEOTIDE SEQUENCE [LARGE SCALE GENOMIC DNA]</scope>
    <source>
        <tissue evidence="2">Leaves</tissue>
    </source>
</reference>
<feature type="compositionally biased region" description="Basic and acidic residues" evidence="1">
    <location>
        <begin position="1"/>
        <end position="13"/>
    </location>
</feature>
<protein>
    <submittedName>
        <fullName evidence="2">Uncharacterized protein</fullName>
    </submittedName>
</protein>
<sequence>MEKINTEDFHDQIPKGGNRLSDKQNSEEEVMSGSSRDESSHEDLEIEWDDEFSPVEVDPAAVIRPHMDLFPGFEVEELLSLMPVMVESYMESNPNFSRRLPYQCPGELSRFLEYWNKRFPEGNSTNVASEEEIQSFDRDVE</sequence>
<feature type="region of interest" description="Disordered" evidence="1">
    <location>
        <begin position="1"/>
        <end position="51"/>
    </location>
</feature>
<evidence type="ECO:0000256" key="1">
    <source>
        <dbReference type="SAM" id="MobiDB-lite"/>
    </source>
</evidence>
<dbReference type="Proteomes" id="UP000827721">
    <property type="component" value="Unassembled WGS sequence"/>
</dbReference>
<proteinExistence type="predicted"/>
<evidence type="ECO:0000313" key="2">
    <source>
        <dbReference type="EMBL" id="KAH7544289.1"/>
    </source>
</evidence>
<dbReference type="EMBL" id="JAFEMO010000015">
    <property type="protein sequence ID" value="KAH7544289.1"/>
    <property type="molecule type" value="Genomic_DNA"/>
</dbReference>
<evidence type="ECO:0000313" key="3">
    <source>
        <dbReference type="Proteomes" id="UP000827721"/>
    </source>
</evidence>
<organism evidence="2 3">
    <name type="scientific">Xanthoceras sorbifolium</name>
    <dbReference type="NCBI Taxonomy" id="99658"/>
    <lineage>
        <taxon>Eukaryota</taxon>
        <taxon>Viridiplantae</taxon>
        <taxon>Streptophyta</taxon>
        <taxon>Embryophyta</taxon>
        <taxon>Tracheophyta</taxon>
        <taxon>Spermatophyta</taxon>
        <taxon>Magnoliopsida</taxon>
        <taxon>eudicotyledons</taxon>
        <taxon>Gunneridae</taxon>
        <taxon>Pentapetalae</taxon>
        <taxon>rosids</taxon>
        <taxon>malvids</taxon>
        <taxon>Sapindales</taxon>
        <taxon>Sapindaceae</taxon>
        <taxon>Xanthoceroideae</taxon>
        <taxon>Xanthoceras</taxon>
    </lineage>
</organism>
<gene>
    <name evidence="2" type="ORF">JRO89_XS15G0142900</name>
</gene>
<accession>A0ABQ8H265</accession>
<comment type="caution">
    <text evidence="2">The sequence shown here is derived from an EMBL/GenBank/DDBJ whole genome shotgun (WGS) entry which is preliminary data.</text>
</comment>
<feature type="region of interest" description="Disordered" evidence="1">
    <location>
        <begin position="121"/>
        <end position="141"/>
    </location>
</feature>
<name>A0ABQ8H265_9ROSI</name>